<organism evidence="1 2">
    <name type="scientific">Parascaris equorum</name>
    <name type="common">Equine roundworm</name>
    <dbReference type="NCBI Taxonomy" id="6256"/>
    <lineage>
        <taxon>Eukaryota</taxon>
        <taxon>Metazoa</taxon>
        <taxon>Ecdysozoa</taxon>
        <taxon>Nematoda</taxon>
        <taxon>Chromadorea</taxon>
        <taxon>Rhabditida</taxon>
        <taxon>Spirurina</taxon>
        <taxon>Ascaridomorpha</taxon>
        <taxon>Ascaridoidea</taxon>
        <taxon>Ascarididae</taxon>
        <taxon>Parascaris</taxon>
    </lineage>
</organism>
<dbReference type="Proteomes" id="UP000887564">
    <property type="component" value="Unplaced"/>
</dbReference>
<protein>
    <submittedName>
        <fullName evidence="2">Uncharacterized protein</fullName>
    </submittedName>
</protein>
<accession>A0A914RN62</accession>
<dbReference type="AlphaFoldDB" id="A0A914RN62"/>
<dbReference type="WBParaSite" id="PEQ_0000773601-mRNA-1">
    <property type="protein sequence ID" value="PEQ_0000773601-mRNA-1"/>
    <property type="gene ID" value="PEQ_0000773601"/>
</dbReference>
<sequence>MSSTHRAWHRGLMLLEREALTVPRLVSSPAFLELRAPQLVSEQLAVEYLESLMDSVIERLTNLKPGDTLTSITPALYMETREWEKNWVK</sequence>
<proteinExistence type="predicted"/>
<name>A0A914RN62_PAREQ</name>
<evidence type="ECO:0000313" key="2">
    <source>
        <dbReference type="WBParaSite" id="PEQ_0000773601-mRNA-1"/>
    </source>
</evidence>
<evidence type="ECO:0000313" key="1">
    <source>
        <dbReference type="Proteomes" id="UP000887564"/>
    </source>
</evidence>
<keyword evidence="1" id="KW-1185">Reference proteome</keyword>
<reference evidence="2" key="1">
    <citation type="submission" date="2022-11" db="UniProtKB">
        <authorList>
            <consortium name="WormBaseParasite"/>
        </authorList>
    </citation>
    <scope>IDENTIFICATION</scope>
</reference>